<proteinExistence type="predicted"/>
<evidence type="ECO:0000313" key="3">
    <source>
        <dbReference type="Proteomes" id="UP000196655"/>
    </source>
</evidence>
<dbReference type="OrthoDB" id="5457915at2"/>
<keyword evidence="3" id="KW-1185">Reference proteome</keyword>
<sequence>MRRYRLSLTAERELGEILAHTELQFGETARLRYQTLIAAALAEIAADPDCRGARPRPEIGDRVRIYHLRHSRERARSKRGVVRFPRHFILFKVEADLIVVGRILHDAMDLDRHASAEDPASW</sequence>
<reference evidence="3" key="1">
    <citation type="submission" date="2017-05" db="EMBL/GenBank/DDBJ databases">
        <authorList>
            <person name="Macchi M."/>
            <person name="Festa S."/>
            <person name="Coppotelli B.M."/>
            <person name="Morelli I.S."/>
        </authorList>
    </citation>
    <scope>NUCLEOTIDE SEQUENCE [LARGE SCALE GENOMIC DNA]</scope>
    <source>
        <strain evidence="3">I</strain>
    </source>
</reference>
<accession>A0A211ZU02</accession>
<dbReference type="Proteomes" id="UP000196655">
    <property type="component" value="Unassembled WGS sequence"/>
</dbReference>
<comment type="caution">
    <text evidence="2">The sequence shown here is derived from an EMBL/GenBank/DDBJ whole genome shotgun (WGS) entry which is preliminary data.</text>
</comment>
<protein>
    <submittedName>
        <fullName evidence="2">Plasmid stabilization protein ParE</fullName>
    </submittedName>
</protein>
<dbReference type="InterPro" id="IPR007712">
    <property type="entry name" value="RelE/ParE_toxin"/>
</dbReference>
<dbReference type="EMBL" id="NHON01000003">
    <property type="protein sequence ID" value="OWJ68656.1"/>
    <property type="molecule type" value="Genomic_DNA"/>
</dbReference>
<keyword evidence="1" id="KW-1277">Toxin-antitoxin system</keyword>
<evidence type="ECO:0000313" key="2">
    <source>
        <dbReference type="EMBL" id="OWJ68656.1"/>
    </source>
</evidence>
<dbReference type="Gene3D" id="3.30.2310.20">
    <property type="entry name" value="RelE-like"/>
    <property type="match status" value="1"/>
</dbReference>
<name>A0A211ZU02_9PROT</name>
<evidence type="ECO:0000256" key="1">
    <source>
        <dbReference type="ARBA" id="ARBA00022649"/>
    </source>
</evidence>
<dbReference type="InterPro" id="IPR035093">
    <property type="entry name" value="RelE/ParE_toxin_dom_sf"/>
</dbReference>
<dbReference type="AlphaFoldDB" id="A0A211ZU02"/>
<dbReference type="Pfam" id="PF05016">
    <property type="entry name" value="ParE_toxin"/>
    <property type="match status" value="1"/>
</dbReference>
<organism evidence="2 3">
    <name type="scientific">Inquilinus limosus</name>
    <dbReference type="NCBI Taxonomy" id="171674"/>
    <lineage>
        <taxon>Bacteria</taxon>
        <taxon>Pseudomonadati</taxon>
        <taxon>Pseudomonadota</taxon>
        <taxon>Alphaproteobacteria</taxon>
        <taxon>Rhodospirillales</taxon>
        <taxon>Rhodospirillaceae</taxon>
        <taxon>Inquilinus</taxon>
    </lineage>
</organism>
<gene>
    <name evidence="2" type="ORF">BWR60_02600</name>
</gene>
<dbReference type="RefSeq" id="WP_088149447.1">
    <property type="nucleotide sequence ID" value="NZ_NHON01000003.1"/>
</dbReference>